<comment type="caution">
    <text evidence="2">The sequence shown here is derived from an EMBL/GenBank/DDBJ whole genome shotgun (WGS) entry which is preliminary data.</text>
</comment>
<evidence type="ECO:0000313" key="2">
    <source>
        <dbReference type="EMBL" id="GAX81978.1"/>
    </source>
</evidence>
<proteinExistence type="predicted"/>
<evidence type="ECO:0000313" key="3">
    <source>
        <dbReference type="Proteomes" id="UP000232323"/>
    </source>
</evidence>
<reference evidence="2 3" key="1">
    <citation type="submission" date="2017-08" db="EMBL/GenBank/DDBJ databases">
        <title>Acidophilic green algal genome provides insights into adaptation to an acidic environment.</title>
        <authorList>
            <person name="Hirooka S."/>
            <person name="Hirose Y."/>
            <person name="Kanesaki Y."/>
            <person name="Higuchi S."/>
            <person name="Fujiwara T."/>
            <person name="Onuma R."/>
            <person name="Era A."/>
            <person name="Ohbayashi R."/>
            <person name="Uzuka A."/>
            <person name="Nozaki H."/>
            <person name="Yoshikawa H."/>
            <person name="Miyagishima S.Y."/>
        </authorList>
    </citation>
    <scope>NUCLEOTIDE SEQUENCE [LARGE SCALE GENOMIC DNA]</scope>
    <source>
        <strain evidence="2 3">NIES-2499</strain>
    </source>
</reference>
<evidence type="ECO:0000259" key="1">
    <source>
        <dbReference type="Pfam" id="PF23753"/>
    </source>
</evidence>
<feature type="domain" description="WDR11 TPR" evidence="1">
    <location>
        <begin position="22"/>
        <end position="99"/>
    </location>
</feature>
<accession>A0A250XFW7</accession>
<gene>
    <name evidence="2" type="ORF">CEUSTIGMA_g9406.t1</name>
</gene>
<name>A0A250XFW7_9CHLO</name>
<keyword evidence="3" id="KW-1185">Reference proteome</keyword>
<dbReference type="GO" id="GO:0005737">
    <property type="term" value="C:cytoplasm"/>
    <property type="evidence" value="ECO:0007669"/>
    <property type="project" value="TreeGrafter"/>
</dbReference>
<dbReference type="AlphaFoldDB" id="A0A250XFW7"/>
<dbReference type="OrthoDB" id="1291858at2759"/>
<sequence>MHTSKPIPTGRDIKLWDSALALAEAQERTVWHEAIGGSPAMTKAEEQSQGSRLEEKRLLEYVVLGDFQTAVAFLLASSPDQGARYYRDALITMALASAANSRDQSHQYVGVPLQVQVPSMYL</sequence>
<protein>
    <recommendedName>
        <fullName evidence="1">WDR11 TPR domain-containing protein</fullName>
    </recommendedName>
</protein>
<organism evidence="2 3">
    <name type="scientific">Chlamydomonas eustigma</name>
    <dbReference type="NCBI Taxonomy" id="1157962"/>
    <lineage>
        <taxon>Eukaryota</taxon>
        <taxon>Viridiplantae</taxon>
        <taxon>Chlorophyta</taxon>
        <taxon>core chlorophytes</taxon>
        <taxon>Chlorophyceae</taxon>
        <taxon>CS clade</taxon>
        <taxon>Chlamydomonadales</taxon>
        <taxon>Chlamydomonadaceae</taxon>
        <taxon>Chlamydomonas</taxon>
    </lineage>
</organism>
<dbReference type="Proteomes" id="UP000232323">
    <property type="component" value="Unassembled WGS sequence"/>
</dbReference>
<dbReference type="EMBL" id="BEGY01000073">
    <property type="protein sequence ID" value="GAX81978.1"/>
    <property type="molecule type" value="Genomic_DNA"/>
</dbReference>
<dbReference type="STRING" id="1157962.A0A250XFW7"/>
<dbReference type="InterPro" id="IPR039694">
    <property type="entry name" value="WDR11"/>
</dbReference>
<dbReference type="Pfam" id="PF23753">
    <property type="entry name" value="TPR_WDR11"/>
    <property type="match status" value="1"/>
</dbReference>
<dbReference type="PANTHER" id="PTHR14593">
    <property type="entry name" value="WD REPEAT-CONTAINING PROTEIN 11"/>
    <property type="match status" value="1"/>
</dbReference>
<dbReference type="InterPro" id="IPR057854">
    <property type="entry name" value="TPR_WDR11"/>
</dbReference>
<dbReference type="PANTHER" id="PTHR14593:SF5">
    <property type="entry name" value="WD REPEAT-CONTAINING PROTEIN 11"/>
    <property type="match status" value="1"/>
</dbReference>